<organism evidence="2">
    <name type="scientific">Klosneuvirus KNV1</name>
    <dbReference type="NCBI Taxonomy" id="1977640"/>
    <lineage>
        <taxon>Viruses</taxon>
        <taxon>Varidnaviria</taxon>
        <taxon>Bamfordvirae</taxon>
        <taxon>Nucleocytoviricota</taxon>
        <taxon>Megaviricetes</taxon>
        <taxon>Imitervirales</taxon>
        <taxon>Mimiviridae</taxon>
        <taxon>Klosneuvirinae</taxon>
        <taxon>Klosneuvirus</taxon>
    </lineage>
</organism>
<sequence>MASESSEEHKTIEERIAKLKQDTEKYDKLEDTVKIQQSEQYNQMIVEKEACEELLTKYKNMLTTDSKKKKITVCDDKTFNKYMEQVHEIKQKLEQNIPLDELVELYVKFNDAKIQIDVYLNSKKMVVKTL</sequence>
<accession>A0A1V0SIT4</accession>
<reference evidence="2" key="1">
    <citation type="journal article" date="2017" name="Science">
        <title>Giant viruses with an expanded complement of translation system components.</title>
        <authorList>
            <person name="Schulz F."/>
            <person name="Yutin N."/>
            <person name="Ivanova N.N."/>
            <person name="Ortega D.R."/>
            <person name="Lee T.K."/>
            <person name="Vierheilig J."/>
            <person name="Daims H."/>
            <person name="Horn M."/>
            <person name="Wagner M."/>
            <person name="Jensen G.J."/>
            <person name="Kyrpides N.C."/>
            <person name="Koonin E.V."/>
            <person name="Woyke T."/>
        </authorList>
    </citation>
    <scope>NUCLEOTIDE SEQUENCE</scope>
    <source>
        <strain evidence="2">KNV1</strain>
    </source>
</reference>
<feature type="coiled-coil region" evidence="1">
    <location>
        <begin position="2"/>
        <end position="39"/>
    </location>
</feature>
<proteinExistence type="predicted"/>
<protein>
    <submittedName>
        <fullName evidence="2">Uncharacterized protein</fullName>
    </submittedName>
</protein>
<name>A0A1V0SIT4_9VIRU</name>
<dbReference type="EMBL" id="KY684109">
    <property type="protein sequence ID" value="ARF11635.1"/>
    <property type="molecule type" value="Genomic_DNA"/>
</dbReference>
<gene>
    <name evidence="2" type="ORF">Klosneuvirus_2_71</name>
</gene>
<evidence type="ECO:0000313" key="2">
    <source>
        <dbReference type="EMBL" id="ARF11635.1"/>
    </source>
</evidence>
<keyword evidence="1" id="KW-0175">Coiled coil</keyword>
<evidence type="ECO:0000256" key="1">
    <source>
        <dbReference type="SAM" id="Coils"/>
    </source>
</evidence>